<dbReference type="RefSeq" id="WP_015557458.1">
    <property type="nucleotide sequence ID" value="NC_021039.1"/>
</dbReference>
<sequence length="219" mass="24351">MRNMKRAAALGAALVLCVSCFAGCGSKDSSGNTSNPTSRTAMEDLDYGATLRIDKKAYGVPMQYDKRFFEDEASLQVIGNYYRSIAENDSALFEQVQLPAYLDYTIKTVHKSEFTTAELVQATHDSWKEHMDGDFAISLVDIVGCEVSRTYTGITTILDMLDSIQEGISGKIDVIYELTVDVYLTPADSGIVGLETQTKKDGQVLFLFHVDDQWYLIYN</sequence>
<dbReference type="GeneID" id="83155147"/>
<dbReference type="EMBL" id="FP929052">
    <property type="protein sequence ID" value="CBL16551.1"/>
    <property type="molecule type" value="Genomic_DNA"/>
</dbReference>
<dbReference type="AlphaFoldDB" id="D4LAA6"/>
<dbReference type="PATRIC" id="fig|213810.4.peg.217"/>
<dbReference type="KEGG" id="rch:RUM_03110"/>
<protein>
    <recommendedName>
        <fullName evidence="4">Lipoprotein</fullName>
    </recommendedName>
</protein>
<evidence type="ECO:0000256" key="1">
    <source>
        <dbReference type="SAM" id="SignalP"/>
    </source>
</evidence>
<evidence type="ECO:0008006" key="4">
    <source>
        <dbReference type="Google" id="ProtNLM"/>
    </source>
</evidence>
<name>D4LAA6_RUMC1</name>
<organism evidence="2 3">
    <name type="scientific">Ruminococcus champanellensis (strain DSM 18848 / JCM 17042 / KCTC 15320 / 18P13)</name>
    <dbReference type="NCBI Taxonomy" id="213810"/>
    <lineage>
        <taxon>Bacteria</taxon>
        <taxon>Bacillati</taxon>
        <taxon>Bacillota</taxon>
        <taxon>Clostridia</taxon>
        <taxon>Eubacteriales</taxon>
        <taxon>Oscillospiraceae</taxon>
        <taxon>Ruminococcus</taxon>
    </lineage>
</organism>
<feature type="signal peptide" evidence="1">
    <location>
        <begin position="1"/>
        <end position="22"/>
    </location>
</feature>
<keyword evidence="3" id="KW-1185">Reference proteome</keyword>
<feature type="chain" id="PRO_5038387437" description="Lipoprotein" evidence="1">
    <location>
        <begin position="23"/>
        <end position="219"/>
    </location>
</feature>
<reference evidence="2" key="1">
    <citation type="submission" date="2010-03" db="EMBL/GenBank/DDBJ databases">
        <title>The genome sequence of Ruminococcus sp. 18P13.</title>
        <authorList>
            <consortium name="metaHIT consortium -- http://www.metahit.eu/"/>
            <person name="Pajon A."/>
            <person name="Turner K."/>
            <person name="Parkhill J."/>
            <person name="Bernalier A."/>
        </authorList>
    </citation>
    <scope>NUCLEOTIDE SEQUENCE [LARGE SCALE GENOMIC DNA]</scope>
    <source>
        <strain evidence="2">Type strain: 18P13</strain>
    </source>
</reference>
<accession>D4LAA6</accession>
<proteinExistence type="predicted"/>
<dbReference type="Proteomes" id="UP000007054">
    <property type="component" value="Chromosome"/>
</dbReference>
<gene>
    <name evidence="2" type="ordered locus">RUM_03110</name>
</gene>
<keyword evidence="1" id="KW-0732">Signal</keyword>
<evidence type="ECO:0000313" key="2">
    <source>
        <dbReference type="EMBL" id="CBL16551.1"/>
    </source>
</evidence>
<dbReference type="BioCyc" id="RCHA213810:RUM_RS01500-MONOMER"/>
<evidence type="ECO:0000313" key="3">
    <source>
        <dbReference type="Proteomes" id="UP000007054"/>
    </source>
</evidence>
<dbReference type="STRING" id="213810.RUM_03110"/>
<dbReference type="HOGENOM" id="CLU_1260672_0_0_9"/>
<reference evidence="2" key="2">
    <citation type="submission" date="2010-03" db="EMBL/GenBank/DDBJ databases">
        <authorList>
            <person name="Pajon A."/>
        </authorList>
    </citation>
    <scope>NUCLEOTIDE SEQUENCE</scope>
    <source>
        <strain evidence="2">Type strain: 18P13</strain>
    </source>
</reference>